<dbReference type="SUPFAM" id="SSF51161">
    <property type="entry name" value="Trimeric LpxA-like enzymes"/>
    <property type="match status" value="1"/>
</dbReference>
<proteinExistence type="inferred from homology"/>
<evidence type="ECO:0000256" key="1">
    <source>
        <dbReference type="ARBA" id="ARBA00007274"/>
    </source>
</evidence>
<dbReference type="InterPro" id="IPR011004">
    <property type="entry name" value="Trimer_LpxA-like_sf"/>
</dbReference>
<name>A0ABP9FQ50_9SPHI</name>
<evidence type="ECO:0000313" key="4">
    <source>
        <dbReference type="Proteomes" id="UP001501436"/>
    </source>
</evidence>
<dbReference type="CDD" id="cd04647">
    <property type="entry name" value="LbH_MAT_like"/>
    <property type="match status" value="1"/>
</dbReference>
<comment type="caution">
    <text evidence="3">The sequence shown here is derived from an EMBL/GenBank/DDBJ whole genome shotgun (WGS) entry which is preliminary data.</text>
</comment>
<reference evidence="4" key="1">
    <citation type="journal article" date="2019" name="Int. J. Syst. Evol. Microbiol.">
        <title>The Global Catalogue of Microorganisms (GCM) 10K type strain sequencing project: providing services to taxonomists for standard genome sequencing and annotation.</title>
        <authorList>
            <consortium name="The Broad Institute Genomics Platform"/>
            <consortium name="The Broad Institute Genome Sequencing Center for Infectious Disease"/>
            <person name="Wu L."/>
            <person name="Ma J."/>
        </authorList>
    </citation>
    <scope>NUCLEOTIDE SEQUENCE [LARGE SCALE GENOMIC DNA]</scope>
    <source>
        <strain evidence="4">JCM 18283</strain>
    </source>
</reference>
<dbReference type="PANTHER" id="PTHR23416:SF23">
    <property type="entry name" value="ACETYLTRANSFERASE C18B11.09C-RELATED"/>
    <property type="match status" value="1"/>
</dbReference>
<dbReference type="Gene3D" id="2.160.10.10">
    <property type="entry name" value="Hexapeptide repeat proteins"/>
    <property type="match status" value="1"/>
</dbReference>
<dbReference type="EMBL" id="BAABJI010000002">
    <property type="protein sequence ID" value="GAA4912176.1"/>
    <property type="molecule type" value="Genomic_DNA"/>
</dbReference>
<keyword evidence="2" id="KW-0808">Transferase</keyword>
<dbReference type="PANTHER" id="PTHR23416">
    <property type="entry name" value="SIALIC ACID SYNTHASE-RELATED"/>
    <property type="match status" value="1"/>
</dbReference>
<evidence type="ECO:0008006" key="5">
    <source>
        <dbReference type="Google" id="ProtNLM"/>
    </source>
</evidence>
<evidence type="ECO:0000256" key="2">
    <source>
        <dbReference type="ARBA" id="ARBA00022679"/>
    </source>
</evidence>
<dbReference type="Proteomes" id="UP001501436">
    <property type="component" value="Unassembled WGS sequence"/>
</dbReference>
<comment type="similarity">
    <text evidence="1">Belongs to the transferase hexapeptide repeat family.</text>
</comment>
<dbReference type="InterPro" id="IPR051159">
    <property type="entry name" value="Hexapeptide_acetyltransf"/>
</dbReference>
<gene>
    <name evidence="3" type="ORF">GCM10023313_14030</name>
</gene>
<keyword evidence="4" id="KW-1185">Reference proteome</keyword>
<evidence type="ECO:0000313" key="3">
    <source>
        <dbReference type="EMBL" id="GAA4912176.1"/>
    </source>
</evidence>
<protein>
    <recommendedName>
        <fullName evidence="5">Acyltransferase</fullName>
    </recommendedName>
</protein>
<sequence length="173" mass="18903">MKRKLSVLYSWFVRTVTAWLPDIPVFMRLRGFLYSMMMKRCGRNFQVASTVILNPLSGLSIGHNVYFAPRATIIGTDIEIGDEVLIGPGTCISGGNHTFLKSSYRYGAHIPQHVNIKSGTWIAANCSVTAGSVLPERSVLAAGAVLTKVFTQTDSLYAGVPAVCIKKLRDHAE</sequence>
<organism evidence="3 4">
    <name type="scientific">Mucilaginibacter defluvii</name>
    <dbReference type="NCBI Taxonomy" id="1196019"/>
    <lineage>
        <taxon>Bacteria</taxon>
        <taxon>Pseudomonadati</taxon>
        <taxon>Bacteroidota</taxon>
        <taxon>Sphingobacteriia</taxon>
        <taxon>Sphingobacteriales</taxon>
        <taxon>Sphingobacteriaceae</taxon>
        <taxon>Mucilaginibacter</taxon>
    </lineage>
</organism>
<accession>A0ABP9FQ50</accession>
<dbReference type="RefSeq" id="WP_345330287.1">
    <property type="nucleotide sequence ID" value="NZ_BAABJI010000002.1"/>
</dbReference>